<keyword evidence="3" id="KW-1133">Transmembrane helix</keyword>
<dbReference type="Gene3D" id="1.25.40.10">
    <property type="entry name" value="Tetratricopeptide repeat domain"/>
    <property type="match status" value="2"/>
</dbReference>
<protein>
    <submittedName>
        <fullName evidence="4">Uncharacterized protein</fullName>
    </submittedName>
</protein>
<keyword evidence="2" id="KW-0802">TPR repeat</keyword>
<reference evidence="4" key="1">
    <citation type="submission" date="2020-02" db="EMBL/GenBank/DDBJ databases">
        <authorList>
            <person name="Meier V. D."/>
        </authorList>
    </citation>
    <scope>NUCLEOTIDE SEQUENCE</scope>
    <source>
        <strain evidence="4">AVDCRST_MAG42</strain>
    </source>
</reference>
<dbReference type="InterPro" id="IPR011990">
    <property type="entry name" value="TPR-like_helical_dom_sf"/>
</dbReference>
<dbReference type="SUPFAM" id="SSF48452">
    <property type="entry name" value="TPR-like"/>
    <property type="match status" value="2"/>
</dbReference>
<evidence type="ECO:0000256" key="2">
    <source>
        <dbReference type="ARBA" id="ARBA00022803"/>
    </source>
</evidence>
<evidence type="ECO:0000313" key="4">
    <source>
        <dbReference type="EMBL" id="CAA9268802.1"/>
    </source>
</evidence>
<accession>A0A6J4J5V3</accession>
<dbReference type="AlphaFoldDB" id="A0A6J4J5V3"/>
<organism evidence="4">
    <name type="scientific">uncultured Chthoniobacterales bacterium</name>
    <dbReference type="NCBI Taxonomy" id="1836801"/>
    <lineage>
        <taxon>Bacteria</taxon>
        <taxon>Pseudomonadati</taxon>
        <taxon>Verrucomicrobiota</taxon>
        <taxon>Spartobacteria</taxon>
        <taxon>Chthoniobacterales</taxon>
        <taxon>environmental samples</taxon>
    </lineage>
</organism>
<dbReference type="EMBL" id="CADCTA010000117">
    <property type="protein sequence ID" value="CAA9268802.1"/>
    <property type="molecule type" value="Genomic_DNA"/>
</dbReference>
<dbReference type="PANTHER" id="PTHR45586:SF1">
    <property type="entry name" value="LIPOPOLYSACCHARIDE ASSEMBLY PROTEIN B"/>
    <property type="match status" value="1"/>
</dbReference>
<keyword evidence="3" id="KW-0812">Transmembrane</keyword>
<evidence type="ECO:0000256" key="1">
    <source>
        <dbReference type="ARBA" id="ARBA00022737"/>
    </source>
</evidence>
<gene>
    <name evidence="4" type="ORF">AVDCRST_MAG42-3318</name>
</gene>
<keyword evidence="1" id="KW-0677">Repeat</keyword>
<feature type="transmembrane region" description="Helical" evidence="3">
    <location>
        <begin position="15"/>
        <end position="37"/>
    </location>
</feature>
<name>A0A6J4J5V3_9BACT</name>
<proteinExistence type="predicted"/>
<keyword evidence="3" id="KW-0472">Membrane</keyword>
<dbReference type="PANTHER" id="PTHR45586">
    <property type="entry name" value="TPR REPEAT-CONTAINING PROTEIN PA4667"/>
    <property type="match status" value="1"/>
</dbReference>
<sequence>MKTPIQLAERFYHKLFAGIVGGLLLLVLLGWGGLHVFHKWQERHLVRRAAGYLSGGDTKAASLPARRALQLNAESVPALRMMAEIAEKAGDGSELSWRRKVFELQPTSVDDALALVRCALRANDLGLAQKTLQDIRAQAEQTPAYHAALGRLADMRTKPAEAETHWAKAAELAPGDTGYQLQLAMLRLASTDESKRTAAREVLERLRADPARRAGAVRALIIDGSTRREDALRLRDLAAELQSYPEAAFSDRLLYLEILRQLKDGSFAEYLAKLQSDAVAKPADLGGLLGWMSNHNPADAVRFATTLQPELAAKWPVPLAVAEAYTKAQDWAGLHGAVSGSDWAAFEFLRRAYLARALRSQQQQTAGDHEWAQAQKAAAENPQALLMLARTVSGWAWQNETLELLWALSKTHETRMEALQLLYQHYAKTGDTGGVYRVLLRSTEIVPDDLTVQNNFAQVSLLIEANPDRARKIAAELAKKEPTNAAFVSTYAFSLYARGEIEPALQAVESLTPEQLEAPPIAAYYGMILAAAGQKEKAQRYLERGAQAFLLPEEKALLAKAESAAR</sequence>
<evidence type="ECO:0000256" key="3">
    <source>
        <dbReference type="SAM" id="Phobius"/>
    </source>
</evidence>
<dbReference type="InterPro" id="IPR051012">
    <property type="entry name" value="CellSynth/LPSAsmb/PSIAsmb"/>
</dbReference>